<dbReference type="AlphaFoldDB" id="A0A366QVV7"/>
<name>A0A366QVV7_9HYPO</name>
<feature type="region of interest" description="Disordered" evidence="1">
    <location>
        <begin position="93"/>
        <end position="119"/>
    </location>
</feature>
<feature type="compositionally biased region" description="Polar residues" evidence="1">
    <location>
        <begin position="109"/>
        <end position="119"/>
    </location>
</feature>
<evidence type="ECO:0000313" key="2">
    <source>
        <dbReference type="EMBL" id="RBR09044.1"/>
    </source>
</evidence>
<comment type="caution">
    <text evidence="2">The sequence shown here is derived from an EMBL/GenBank/DDBJ whole genome shotgun (WGS) entry which is preliminary data.</text>
</comment>
<accession>A0A366QVV7</accession>
<sequence length="119" mass="13582">MQDHLDQWTTQTRAALGNPNLWAVCGNFLLRANPDEDVDESQLVRARGQALRIRETEHHRVFHDLWRSPPLNSEWQGELSLIVAYYTFEEGEEDSEGTLVGEEEEDSDSTVTGLGMHTQ</sequence>
<organism evidence="2 3">
    <name type="scientific">Fusarium coffeatum</name>
    <dbReference type="NCBI Taxonomy" id="231269"/>
    <lineage>
        <taxon>Eukaryota</taxon>
        <taxon>Fungi</taxon>
        <taxon>Dikarya</taxon>
        <taxon>Ascomycota</taxon>
        <taxon>Pezizomycotina</taxon>
        <taxon>Sordariomycetes</taxon>
        <taxon>Hypocreomycetidae</taxon>
        <taxon>Hypocreales</taxon>
        <taxon>Nectriaceae</taxon>
        <taxon>Fusarium</taxon>
        <taxon>Fusarium incarnatum-equiseti species complex</taxon>
    </lineage>
</organism>
<evidence type="ECO:0000313" key="3">
    <source>
        <dbReference type="Proteomes" id="UP000253153"/>
    </source>
</evidence>
<reference evidence="2 3" key="1">
    <citation type="submission" date="2018-06" db="EMBL/GenBank/DDBJ databases">
        <title>Fusarium incarnatum-equiseti species complex species 28.</title>
        <authorList>
            <person name="Gardiner D.M."/>
        </authorList>
    </citation>
    <scope>NUCLEOTIDE SEQUENCE [LARGE SCALE GENOMIC DNA]</scope>
    <source>
        <strain evidence="2 3">FIESC_28</strain>
    </source>
</reference>
<dbReference type="EMBL" id="QKXC01000274">
    <property type="protein sequence ID" value="RBR09044.1"/>
    <property type="molecule type" value="Genomic_DNA"/>
</dbReference>
<dbReference type="GeneID" id="41999483"/>
<dbReference type="RefSeq" id="XP_031011769.1">
    <property type="nucleotide sequence ID" value="XM_031164187.1"/>
</dbReference>
<evidence type="ECO:0000256" key="1">
    <source>
        <dbReference type="SAM" id="MobiDB-lite"/>
    </source>
</evidence>
<proteinExistence type="predicted"/>
<gene>
    <name evidence="2" type="ORF">FIESC28_10052</name>
</gene>
<dbReference type="OrthoDB" id="10319031at2759"/>
<protein>
    <submittedName>
        <fullName evidence="2">Uncharacterized protein</fullName>
    </submittedName>
</protein>
<dbReference type="Proteomes" id="UP000253153">
    <property type="component" value="Unassembled WGS sequence"/>
</dbReference>
<feature type="compositionally biased region" description="Acidic residues" evidence="1">
    <location>
        <begin position="93"/>
        <end position="108"/>
    </location>
</feature>
<keyword evidence="3" id="KW-1185">Reference proteome</keyword>